<dbReference type="Proteomes" id="UP000095512">
    <property type="component" value="Unassembled WGS sequence"/>
</dbReference>
<dbReference type="AlphaFoldDB" id="A0A174PW17"/>
<keyword evidence="3 7" id="KW-0058">Aromatic hydrocarbons catabolism</keyword>
<reference evidence="10 11" key="1">
    <citation type="submission" date="2015-09" db="EMBL/GenBank/DDBJ databases">
        <authorList>
            <consortium name="Pathogen Informatics"/>
        </authorList>
    </citation>
    <scope>NUCLEOTIDE SEQUENCE [LARGE SCALE GENOMIC DNA]</scope>
    <source>
        <strain evidence="10 11">2789STDY5834865</strain>
    </source>
</reference>
<dbReference type="GO" id="GO:0030145">
    <property type="term" value="F:manganese ion binding"/>
    <property type="evidence" value="ECO:0007669"/>
    <property type="project" value="UniProtKB-UniRule"/>
</dbReference>
<dbReference type="RefSeq" id="WP_057572478.1">
    <property type="nucleotide sequence ID" value="NZ_CATYWZ010000034.1"/>
</dbReference>
<feature type="site" description="Transition state stabilizer" evidence="7">
    <location>
        <position position="14"/>
    </location>
</feature>
<dbReference type="HAMAP" id="MF_01656">
    <property type="entry name" value="HOA"/>
    <property type="match status" value="1"/>
</dbReference>
<feature type="binding site" evidence="7">
    <location>
        <position position="168"/>
    </location>
    <ligand>
        <name>substrate</name>
    </ligand>
</feature>
<feature type="binding site" evidence="7">
    <location>
        <position position="286"/>
    </location>
    <ligand>
        <name>substrate</name>
    </ligand>
</feature>
<dbReference type="Gene3D" id="3.20.20.70">
    <property type="entry name" value="Aldolase class I"/>
    <property type="match status" value="1"/>
</dbReference>
<dbReference type="SUPFAM" id="SSF89000">
    <property type="entry name" value="post-HMGL domain-like"/>
    <property type="match status" value="1"/>
</dbReference>
<name>A0A174PW17_9FIRM</name>
<dbReference type="GO" id="GO:0009098">
    <property type="term" value="P:L-leucine biosynthetic process"/>
    <property type="evidence" value="ECO:0007669"/>
    <property type="project" value="TreeGrafter"/>
</dbReference>
<dbReference type="PROSITE" id="PS50991">
    <property type="entry name" value="PYR_CT"/>
    <property type="match status" value="1"/>
</dbReference>
<dbReference type="PANTHER" id="PTHR10277:SF9">
    <property type="entry name" value="2-ISOPROPYLMALATE SYNTHASE 1, CHLOROPLASTIC-RELATED"/>
    <property type="match status" value="1"/>
</dbReference>
<dbReference type="EMBL" id="CZAB01000042">
    <property type="protein sequence ID" value="CUP62950.1"/>
    <property type="molecule type" value="Genomic_DNA"/>
</dbReference>
<evidence type="ECO:0000256" key="2">
    <source>
        <dbReference type="ARBA" id="ARBA00022723"/>
    </source>
</evidence>
<dbReference type="InterPro" id="IPR017629">
    <property type="entry name" value="4OH_2_O-val_aldolase"/>
</dbReference>
<comment type="catalytic activity">
    <reaction evidence="6">
        <text>(S)-4-hydroxy-2-oxohexanoate = propanal + pyruvate</text>
        <dbReference type="Rhea" id="RHEA:36003"/>
        <dbReference type="ChEBI" id="CHEBI:15361"/>
        <dbReference type="ChEBI" id="CHEBI:17153"/>
        <dbReference type="ChEBI" id="CHEBI:73142"/>
        <dbReference type="EC" id="4.1.3.43"/>
    </reaction>
    <physiologicalReaction direction="left-to-right" evidence="6">
        <dbReference type="Rhea" id="RHEA:36004"/>
    </physiologicalReaction>
</comment>
<evidence type="ECO:0000313" key="11">
    <source>
        <dbReference type="Proteomes" id="UP000095512"/>
    </source>
</evidence>
<dbReference type="InterPro" id="IPR012425">
    <property type="entry name" value="DmpG_comm"/>
</dbReference>
<dbReference type="InterPro" id="IPR013785">
    <property type="entry name" value="Aldolase_TIM"/>
</dbReference>
<evidence type="ECO:0000256" key="8">
    <source>
        <dbReference type="NCBIfam" id="TIGR03217"/>
    </source>
</evidence>
<dbReference type="GO" id="GO:0008701">
    <property type="term" value="F:4-hydroxy-2-oxovalerate aldolase activity"/>
    <property type="evidence" value="ECO:0007669"/>
    <property type="project" value="UniProtKB-UniRule"/>
</dbReference>
<organism evidence="10 11">
    <name type="scientific">Enterocloster clostridioformis</name>
    <dbReference type="NCBI Taxonomy" id="1531"/>
    <lineage>
        <taxon>Bacteria</taxon>
        <taxon>Bacillati</taxon>
        <taxon>Bacillota</taxon>
        <taxon>Clostridia</taxon>
        <taxon>Lachnospirales</taxon>
        <taxon>Lachnospiraceae</taxon>
        <taxon>Enterocloster</taxon>
    </lineage>
</organism>
<evidence type="ECO:0000259" key="9">
    <source>
        <dbReference type="PROSITE" id="PS50991"/>
    </source>
</evidence>
<dbReference type="EC" id="4.1.3.39" evidence="7 8"/>
<dbReference type="SUPFAM" id="SSF51569">
    <property type="entry name" value="Aldolase"/>
    <property type="match status" value="1"/>
</dbReference>
<protein>
    <recommendedName>
        <fullName evidence="7 8">4-hydroxy-2-oxovalerate aldolase</fullName>
        <shortName evidence="7">HOA</shortName>
        <ecNumber evidence="7 8">4.1.3.39</ecNumber>
    </recommendedName>
    <alternativeName>
        <fullName evidence="7">4-hydroxy-2-keto-pentanoic acid aldolase</fullName>
    </alternativeName>
    <alternativeName>
        <fullName evidence="7">4-hydroxy-2-oxopentanoate aldolase</fullName>
    </alternativeName>
</protein>
<keyword evidence="5 7" id="KW-0456">Lyase</keyword>
<evidence type="ECO:0000256" key="1">
    <source>
        <dbReference type="ARBA" id="ARBA00008944"/>
    </source>
</evidence>
<evidence type="ECO:0000256" key="7">
    <source>
        <dbReference type="HAMAP-Rule" id="MF_01656"/>
    </source>
</evidence>
<dbReference type="NCBIfam" id="NF006049">
    <property type="entry name" value="PRK08195.1"/>
    <property type="match status" value="1"/>
</dbReference>
<evidence type="ECO:0000313" key="10">
    <source>
        <dbReference type="EMBL" id="CUP62950.1"/>
    </source>
</evidence>
<dbReference type="InterPro" id="IPR035685">
    <property type="entry name" value="DRE_TIM_HOA"/>
</dbReference>
<dbReference type="NCBIfam" id="TIGR03217">
    <property type="entry name" value="4OH_2_O_val_ald"/>
    <property type="match status" value="1"/>
</dbReference>
<dbReference type="InterPro" id="IPR000891">
    <property type="entry name" value="PYR_CT"/>
</dbReference>
<proteinExistence type="inferred from homology"/>
<feature type="binding site" evidence="7">
    <location>
        <position position="195"/>
    </location>
    <ligand>
        <name>substrate</name>
    </ligand>
</feature>
<accession>A0A174PW17</accession>
<dbReference type="GO" id="GO:0003852">
    <property type="term" value="F:2-isopropylmalate synthase activity"/>
    <property type="evidence" value="ECO:0007669"/>
    <property type="project" value="TreeGrafter"/>
</dbReference>
<feature type="domain" description="Pyruvate carboxyltransferase" evidence="9">
    <location>
        <begin position="6"/>
        <end position="256"/>
    </location>
</feature>
<evidence type="ECO:0000256" key="6">
    <source>
        <dbReference type="ARBA" id="ARBA00023518"/>
    </source>
</evidence>
<feature type="binding site" evidence="7">
    <location>
        <position position="197"/>
    </location>
    <ligand>
        <name>Mn(2+)</name>
        <dbReference type="ChEBI" id="CHEBI:29035"/>
    </ligand>
</feature>
<comment type="similarity">
    <text evidence="1 7">Belongs to the 4-hydroxy-2-oxovalerate aldolase family.</text>
</comment>
<feature type="binding site" evidence="7">
    <location>
        <begin position="14"/>
        <end position="15"/>
    </location>
    <ligand>
        <name>substrate</name>
    </ligand>
</feature>
<gene>
    <name evidence="10" type="primary">bphI_2</name>
    <name evidence="10" type="ORF">ERS852480_03731</name>
</gene>
<keyword evidence="10" id="KW-0808">Transferase</keyword>
<comment type="catalytic activity">
    <reaction evidence="7">
        <text>(S)-4-hydroxy-2-oxopentanoate = acetaldehyde + pyruvate</text>
        <dbReference type="Rhea" id="RHEA:22624"/>
        <dbReference type="ChEBI" id="CHEBI:15343"/>
        <dbReference type="ChEBI" id="CHEBI:15361"/>
        <dbReference type="ChEBI" id="CHEBI:73143"/>
        <dbReference type="EC" id="4.1.3.39"/>
    </reaction>
</comment>
<sequence length="336" mass="36248">MSGRRINLIDTTLRDGSHAVSHSFTVEQVKAIAGGLDRAGVDFIELSHGDGIGGSSINYGFSAVDELTLMRAASEVIKNAKLTVLLLPGVGTIEDLKRAEDTGIRAVRVATHVTEADVSIQHIRYAKGKGLFVAGFLMMSHMAEPDKIVEQARIFEAEGVDYINLADSAGYMVPDDVRRRISALKESVSVPIGFHAHNNMGLAMGNSLAALEAGAEYIDGTCRGLGAGAGNTQIEVLCTVLNRMGYDINADIYQMMDVASTAVEPLMRRPQVIRTDSLMLGYAGVYSSFLLHARRAADRFGIDIKDILIELGRRGMVGGQEDMIVDVAYELSKNKL</sequence>
<keyword evidence="4 7" id="KW-0464">Manganese</keyword>
<dbReference type="Pfam" id="PF07836">
    <property type="entry name" value="DmpG_comm"/>
    <property type="match status" value="1"/>
</dbReference>
<dbReference type="CDD" id="cd07943">
    <property type="entry name" value="DRE_TIM_HOA"/>
    <property type="match status" value="1"/>
</dbReference>
<keyword evidence="10" id="KW-0670">Pyruvate</keyword>
<feature type="binding site" evidence="7">
    <location>
        <position position="195"/>
    </location>
    <ligand>
        <name>Mn(2+)</name>
        <dbReference type="ChEBI" id="CHEBI:29035"/>
    </ligand>
</feature>
<feature type="active site" description="Proton acceptor" evidence="7">
    <location>
        <position position="18"/>
    </location>
</feature>
<dbReference type="Pfam" id="PF00682">
    <property type="entry name" value="HMGL-like"/>
    <property type="match status" value="1"/>
</dbReference>
<evidence type="ECO:0000256" key="5">
    <source>
        <dbReference type="ARBA" id="ARBA00023239"/>
    </source>
</evidence>
<dbReference type="PANTHER" id="PTHR10277">
    <property type="entry name" value="HOMOCITRATE SYNTHASE-RELATED"/>
    <property type="match status" value="1"/>
</dbReference>
<dbReference type="InterPro" id="IPR050073">
    <property type="entry name" value="2-IPM_HCS-like"/>
</dbReference>
<dbReference type="Gene3D" id="1.10.8.60">
    <property type="match status" value="1"/>
</dbReference>
<evidence type="ECO:0000256" key="3">
    <source>
        <dbReference type="ARBA" id="ARBA00022797"/>
    </source>
</evidence>
<feature type="binding site" evidence="7">
    <location>
        <position position="15"/>
    </location>
    <ligand>
        <name>Mn(2+)</name>
        <dbReference type="ChEBI" id="CHEBI:29035"/>
    </ligand>
</feature>
<evidence type="ECO:0000256" key="4">
    <source>
        <dbReference type="ARBA" id="ARBA00023211"/>
    </source>
</evidence>
<keyword evidence="2 7" id="KW-0479">Metal-binding</keyword>